<dbReference type="Pfam" id="PF13359">
    <property type="entry name" value="DDE_Tnp_4"/>
    <property type="match status" value="1"/>
</dbReference>
<sequence>MKNMTLCDVTQYVYYLSPTEGGRQHDKKLADEYALHLPAGSVLRQDLGLLGHAPAGVVVEMPHKKPPKRELTFSQKLYNQLLSPLRVVIEHAHSGIKRLRIVADTLRLRGEWRRDTVMAVACGLHNLRVGSPHRAYLAQAPAKFPNLSE</sequence>
<comment type="caution">
    <text evidence="4">The sequence shown here is derived from an EMBL/GenBank/DDBJ whole genome shotgun (WGS) entry which is preliminary data.</text>
</comment>
<dbReference type="EMBL" id="JABKAV010000152">
    <property type="protein sequence ID" value="NVO86851.1"/>
    <property type="molecule type" value="Genomic_DNA"/>
</dbReference>
<gene>
    <name evidence="4" type="ORF">HW556_18385</name>
</gene>
<evidence type="ECO:0000256" key="2">
    <source>
        <dbReference type="ARBA" id="ARBA00022723"/>
    </source>
</evidence>
<proteinExistence type="predicted"/>
<organism evidence="4 5">
    <name type="scientific">Hymenobacter terrestris</name>
    <dbReference type="NCBI Taxonomy" id="2748310"/>
    <lineage>
        <taxon>Bacteria</taxon>
        <taxon>Pseudomonadati</taxon>
        <taxon>Bacteroidota</taxon>
        <taxon>Cytophagia</taxon>
        <taxon>Cytophagales</taxon>
        <taxon>Hymenobacteraceae</taxon>
        <taxon>Hymenobacter</taxon>
    </lineage>
</organism>
<evidence type="ECO:0000313" key="5">
    <source>
        <dbReference type="Proteomes" id="UP000626554"/>
    </source>
</evidence>
<reference evidence="4 5" key="1">
    <citation type="submission" date="2020-05" db="EMBL/GenBank/DDBJ databases">
        <title>Hymenobacter terrestris sp. nov. and Hymenobacter lapidiphilus sp. nov., isolated from regoliths in Antarctica.</title>
        <authorList>
            <person name="Sedlacek I."/>
            <person name="Pantucek R."/>
            <person name="Zeman M."/>
            <person name="Holochova P."/>
            <person name="Kralova S."/>
            <person name="Stankova E."/>
            <person name="Sedo O."/>
            <person name="Micenkova L."/>
            <person name="Svec P."/>
            <person name="Gupta V."/>
            <person name="Sood U."/>
            <person name="Korpole U.S."/>
            <person name="Lal R."/>
        </authorList>
    </citation>
    <scope>NUCLEOTIDE SEQUENCE [LARGE SCALE GENOMIC DNA]</scope>
    <source>
        <strain evidence="4 5">P5252</strain>
    </source>
</reference>
<keyword evidence="2" id="KW-0479">Metal-binding</keyword>
<feature type="domain" description="DDE Tnp4" evidence="3">
    <location>
        <begin position="2"/>
        <end position="126"/>
    </location>
</feature>
<evidence type="ECO:0000313" key="4">
    <source>
        <dbReference type="EMBL" id="NVO86851.1"/>
    </source>
</evidence>
<name>A0ABX2QA62_9BACT</name>
<dbReference type="Proteomes" id="UP000626554">
    <property type="component" value="Unassembled WGS sequence"/>
</dbReference>
<evidence type="ECO:0000256" key="1">
    <source>
        <dbReference type="ARBA" id="ARBA00001968"/>
    </source>
</evidence>
<accession>A0ABX2QA62</accession>
<evidence type="ECO:0000259" key="3">
    <source>
        <dbReference type="Pfam" id="PF13359"/>
    </source>
</evidence>
<keyword evidence="5" id="KW-1185">Reference proteome</keyword>
<dbReference type="InterPro" id="IPR027806">
    <property type="entry name" value="HARBI1_dom"/>
</dbReference>
<protein>
    <recommendedName>
        <fullName evidence="3">DDE Tnp4 domain-containing protein</fullName>
    </recommendedName>
</protein>
<comment type="cofactor">
    <cofactor evidence="1">
        <name>a divalent metal cation</name>
        <dbReference type="ChEBI" id="CHEBI:60240"/>
    </cofactor>
</comment>